<dbReference type="InterPro" id="IPR013805">
    <property type="entry name" value="GrpE_CC"/>
</dbReference>
<dbReference type="SUPFAM" id="SSF58014">
    <property type="entry name" value="Coiled-coil domain of nucleotide exchange factor GrpE"/>
    <property type="match status" value="1"/>
</dbReference>
<dbReference type="EMBL" id="MGFR01000001">
    <property type="protein sequence ID" value="OGM10223.1"/>
    <property type="molecule type" value="Genomic_DNA"/>
</dbReference>
<reference evidence="6 7" key="1">
    <citation type="journal article" date="2016" name="Nat. Commun.">
        <title>Thousands of microbial genomes shed light on interconnected biogeochemical processes in an aquifer system.</title>
        <authorList>
            <person name="Anantharaman K."/>
            <person name="Brown C.T."/>
            <person name="Hug L.A."/>
            <person name="Sharon I."/>
            <person name="Castelle C.J."/>
            <person name="Probst A.J."/>
            <person name="Thomas B.C."/>
            <person name="Singh A."/>
            <person name="Wilkins M.J."/>
            <person name="Karaoz U."/>
            <person name="Brodie E.L."/>
            <person name="Williams K.H."/>
            <person name="Hubbard S.S."/>
            <person name="Banfield J.F."/>
        </authorList>
    </citation>
    <scope>NUCLEOTIDE SEQUENCE [LARGE SCALE GENOMIC DNA]</scope>
</reference>
<name>A0A1F7X5P2_9BACT</name>
<evidence type="ECO:0000256" key="4">
    <source>
        <dbReference type="RuleBase" id="RU004478"/>
    </source>
</evidence>
<dbReference type="GO" id="GO:0051082">
    <property type="term" value="F:unfolded protein binding"/>
    <property type="evidence" value="ECO:0007669"/>
    <property type="project" value="TreeGrafter"/>
</dbReference>
<gene>
    <name evidence="3" type="primary">grpE</name>
    <name evidence="6" type="ORF">A2Y68_02175</name>
</gene>
<comment type="similarity">
    <text evidence="1 3 4">Belongs to the GrpE family.</text>
</comment>
<dbReference type="GO" id="GO:0000774">
    <property type="term" value="F:adenyl-nucleotide exchange factor activity"/>
    <property type="evidence" value="ECO:0007669"/>
    <property type="project" value="InterPro"/>
</dbReference>
<protein>
    <recommendedName>
        <fullName evidence="3">Protein GrpE</fullName>
    </recommendedName>
    <alternativeName>
        <fullName evidence="3">HSP-70 cofactor</fullName>
    </alternativeName>
</protein>
<comment type="caution">
    <text evidence="6">The sequence shown here is derived from an EMBL/GenBank/DDBJ whole genome shotgun (WGS) entry which is preliminary data.</text>
</comment>
<dbReference type="GO" id="GO:0051087">
    <property type="term" value="F:protein-folding chaperone binding"/>
    <property type="evidence" value="ECO:0007669"/>
    <property type="project" value="InterPro"/>
</dbReference>
<proteinExistence type="inferred from homology"/>
<keyword evidence="2 3" id="KW-0143">Chaperone</keyword>
<evidence type="ECO:0000256" key="5">
    <source>
        <dbReference type="SAM" id="Coils"/>
    </source>
</evidence>
<dbReference type="InterPro" id="IPR000740">
    <property type="entry name" value="GrpE"/>
</dbReference>
<keyword evidence="3" id="KW-0963">Cytoplasm</keyword>
<evidence type="ECO:0000313" key="6">
    <source>
        <dbReference type="EMBL" id="OGM10223.1"/>
    </source>
</evidence>
<keyword evidence="3" id="KW-0346">Stress response</keyword>
<dbReference type="InterPro" id="IPR009012">
    <property type="entry name" value="GrpE_head"/>
</dbReference>
<dbReference type="PRINTS" id="PR00773">
    <property type="entry name" value="GRPEPROTEIN"/>
</dbReference>
<evidence type="ECO:0000256" key="2">
    <source>
        <dbReference type="ARBA" id="ARBA00023186"/>
    </source>
</evidence>
<organism evidence="6 7">
    <name type="scientific">Candidatus Woesebacteria bacterium RBG_13_46_13</name>
    <dbReference type="NCBI Taxonomy" id="1802479"/>
    <lineage>
        <taxon>Bacteria</taxon>
        <taxon>Candidatus Woeseibacteriota</taxon>
    </lineage>
</organism>
<evidence type="ECO:0000256" key="1">
    <source>
        <dbReference type="ARBA" id="ARBA00009054"/>
    </source>
</evidence>
<dbReference type="GO" id="GO:0042803">
    <property type="term" value="F:protein homodimerization activity"/>
    <property type="evidence" value="ECO:0007669"/>
    <property type="project" value="InterPro"/>
</dbReference>
<keyword evidence="5" id="KW-0175">Coiled coil</keyword>
<evidence type="ECO:0000313" key="7">
    <source>
        <dbReference type="Proteomes" id="UP000176778"/>
    </source>
</evidence>
<dbReference type="SUPFAM" id="SSF51064">
    <property type="entry name" value="Head domain of nucleotide exchange factor GrpE"/>
    <property type="match status" value="1"/>
</dbReference>
<dbReference type="Proteomes" id="UP000176778">
    <property type="component" value="Unassembled WGS sequence"/>
</dbReference>
<comment type="subcellular location">
    <subcellularLocation>
        <location evidence="3">Cytoplasm</location>
    </subcellularLocation>
</comment>
<dbReference type="GO" id="GO:0006457">
    <property type="term" value="P:protein folding"/>
    <property type="evidence" value="ECO:0007669"/>
    <property type="project" value="InterPro"/>
</dbReference>
<dbReference type="GO" id="GO:0005737">
    <property type="term" value="C:cytoplasm"/>
    <property type="evidence" value="ECO:0007669"/>
    <property type="project" value="UniProtKB-SubCell"/>
</dbReference>
<sequence length="139" mass="15569">MKKNPEINLKAQLARALADYDNLVKRVEREKYEFEKKANLKLAIRLLPVLDILKQAQRHLGDPGIAITIVQFEDALKAEGIEEINVAPGDNFDTQLHEAVEVVEEGKGKGKIKEIVMTGWRFNGGSVIRHAKVKVSKKG</sequence>
<dbReference type="CDD" id="cd00446">
    <property type="entry name" value="GrpE"/>
    <property type="match status" value="1"/>
</dbReference>
<dbReference type="HAMAP" id="MF_01151">
    <property type="entry name" value="GrpE"/>
    <property type="match status" value="1"/>
</dbReference>
<feature type="coiled-coil region" evidence="5">
    <location>
        <begin position="10"/>
        <end position="37"/>
    </location>
</feature>
<dbReference type="Gene3D" id="2.30.22.10">
    <property type="entry name" value="Head domain of nucleotide exchange factor GrpE"/>
    <property type="match status" value="1"/>
</dbReference>
<dbReference type="PANTHER" id="PTHR21237">
    <property type="entry name" value="GRPE PROTEIN"/>
    <property type="match status" value="1"/>
</dbReference>
<accession>A0A1F7X5P2</accession>
<dbReference type="PANTHER" id="PTHR21237:SF23">
    <property type="entry name" value="GRPE PROTEIN HOMOLOG, MITOCHONDRIAL"/>
    <property type="match status" value="1"/>
</dbReference>
<evidence type="ECO:0000256" key="3">
    <source>
        <dbReference type="HAMAP-Rule" id="MF_01151"/>
    </source>
</evidence>
<dbReference type="Pfam" id="PF01025">
    <property type="entry name" value="GrpE"/>
    <property type="match status" value="1"/>
</dbReference>
<comment type="subunit">
    <text evidence="3">Homodimer.</text>
</comment>
<dbReference type="AlphaFoldDB" id="A0A1F7X5P2"/>
<comment type="function">
    <text evidence="3">Participates actively in the response to hyperosmotic and heat shock by preventing the aggregation of stress-denatured proteins, in association with DnaK and GrpE. It is the nucleotide exchange factor for DnaK and may function as a thermosensor. Unfolded proteins bind initially to DnaJ; upon interaction with the DnaJ-bound protein, DnaK hydrolyzes its bound ATP, resulting in the formation of a stable complex. GrpE releases ADP from DnaK; ATP binding to DnaK triggers the release of the substrate protein, thus completing the reaction cycle. Several rounds of ATP-dependent interactions between DnaJ, DnaK and GrpE are required for fully efficient folding.</text>
</comment>
<dbReference type="STRING" id="1802479.A2Y68_02175"/>